<dbReference type="OrthoDB" id="9769367at2"/>
<dbReference type="PANTHER" id="PTHR11133">
    <property type="entry name" value="SACCHAROPINE DEHYDROGENASE"/>
    <property type="match status" value="1"/>
</dbReference>
<dbReference type="GeneID" id="83058336"/>
<dbReference type="PANTHER" id="PTHR11133:SF22">
    <property type="entry name" value="ALPHA-AMINOADIPIC SEMIALDEHYDE SYNTHASE, MITOCHONDRIAL"/>
    <property type="match status" value="1"/>
</dbReference>
<keyword evidence="1" id="KW-0560">Oxidoreductase</keyword>
<proteinExistence type="predicted"/>
<reference evidence="4" key="1">
    <citation type="submission" date="2016-08" db="EMBL/GenBank/DDBJ databases">
        <title>Complete genome of Cloacibacillus porcorum.</title>
        <authorList>
            <person name="Looft T."/>
            <person name="Bayles D.O."/>
            <person name="Alt D.P."/>
        </authorList>
    </citation>
    <scope>NUCLEOTIDE SEQUENCE [LARGE SCALE GENOMIC DNA]</scope>
    <source>
        <strain evidence="4">CL-84</strain>
    </source>
</reference>
<dbReference type="InterPro" id="IPR032095">
    <property type="entry name" value="Sacchrp_dh-like_C"/>
</dbReference>
<evidence type="ECO:0008006" key="6">
    <source>
        <dbReference type="Google" id="ProtNLM"/>
    </source>
</evidence>
<feature type="domain" description="Saccharopine dehydrogenase-like C-terminal" evidence="3">
    <location>
        <begin position="122"/>
        <end position="371"/>
    </location>
</feature>
<dbReference type="Gene3D" id="3.30.360.10">
    <property type="entry name" value="Dihydrodipicolinate Reductase, domain 2"/>
    <property type="match status" value="1"/>
</dbReference>
<dbReference type="InterPro" id="IPR051168">
    <property type="entry name" value="AASS"/>
</dbReference>
<dbReference type="SUPFAM" id="SSF51735">
    <property type="entry name" value="NAD(P)-binding Rossmann-fold domains"/>
    <property type="match status" value="1"/>
</dbReference>
<dbReference type="Gene3D" id="3.40.50.720">
    <property type="entry name" value="NAD(P)-binding Rossmann-like Domain"/>
    <property type="match status" value="1"/>
</dbReference>
<evidence type="ECO:0000259" key="2">
    <source>
        <dbReference type="Pfam" id="PF03435"/>
    </source>
</evidence>
<evidence type="ECO:0000313" key="4">
    <source>
        <dbReference type="EMBL" id="ANZ45516.1"/>
    </source>
</evidence>
<dbReference type="InterPro" id="IPR036291">
    <property type="entry name" value="NAD(P)-bd_dom_sf"/>
</dbReference>
<evidence type="ECO:0000259" key="3">
    <source>
        <dbReference type="Pfam" id="PF16653"/>
    </source>
</evidence>
<dbReference type="KEGG" id="cpor:BED41_10805"/>
<gene>
    <name evidence="4" type="ORF">BED41_10805</name>
</gene>
<dbReference type="Pfam" id="PF03435">
    <property type="entry name" value="Sacchrp_dh_NADP"/>
    <property type="match status" value="1"/>
</dbReference>
<name>A0A1B2I6E1_9BACT</name>
<dbReference type="STRING" id="1197717.BED41_10805"/>
<keyword evidence="5" id="KW-1185">Reference proteome</keyword>
<dbReference type="GO" id="GO:0016491">
    <property type="term" value="F:oxidoreductase activity"/>
    <property type="evidence" value="ECO:0007669"/>
    <property type="project" value="UniProtKB-KW"/>
</dbReference>
<dbReference type="AlphaFoldDB" id="A0A1B2I6E1"/>
<organism evidence="4 5">
    <name type="scientific">Cloacibacillus porcorum</name>
    <dbReference type="NCBI Taxonomy" id="1197717"/>
    <lineage>
        <taxon>Bacteria</taxon>
        <taxon>Thermotogati</taxon>
        <taxon>Synergistota</taxon>
        <taxon>Synergistia</taxon>
        <taxon>Synergistales</taxon>
        <taxon>Synergistaceae</taxon>
        <taxon>Cloacibacillus</taxon>
    </lineage>
</organism>
<feature type="domain" description="Saccharopine dehydrogenase NADP binding" evidence="2">
    <location>
        <begin position="3"/>
        <end position="107"/>
    </location>
</feature>
<sequence>MKILITGAGMIGSIVAMELCRENDVTLFDGSDAALKRVSSKEMNIELIQGSVFDEKKLEGLISTSDVVVIALPGNLAVSVAESALKQRKAVFDISSIPNDVLLGKIRELADENKTLYVPKIGIAPGMTNFLTGRGCVGLDFVKDVKIYVGGIPQKKESPMGYKTVFCLEETLQEYLDPAMVIENGNKKYVEAMSCLHNVDFEGLEGLEAFLTDGLATLAETIPAENMSEFTIRWPGHIQQIKNLIALGMFDKNEDDFEGMKITPREYLISHLAPLWKMEPAKGDKDLTLFRIVVKGTKDGAEVESKWETVDRYDEERNITSMGKCTAFSCTSFIRAWMKSLFNNNGFVFPEKLSVNDSLYRYVMESMAYHGVHFTEQHTTLKRY</sequence>
<dbReference type="Proteomes" id="UP000093044">
    <property type="component" value="Chromosome"/>
</dbReference>
<evidence type="ECO:0000313" key="5">
    <source>
        <dbReference type="Proteomes" id="UP000093044"/>
    </source>
</evidence>
<dbReference type="RefSeq" id="WP_066745941.1">
    <property type="nucleotide sequence ID" value="NZ_CP016757.1"/>
</dbReference>
<protein>
    <recommendedName>
        <fullName evidence="6">Saccharopine dehydrogenase</fullName>
    </recommendedName>
</protein>
<evidence type="ECO:0000256" key="1">
    <source>
        <dbReference type="ARBA" id="ARBA00023002"/>
    </source>
</evidence>
<dbReference type="InterPro" id="IPR005097">
    <property type="entry name" value="Sacchrp_dh_NADP-bd"/>
</dbReference>
<dbReference type="EMBL" id="CP016757">
    <property type="protein sequence ID" value="ANZ45516.1"/>
    <property type="molecule type" value="Genomic_DNA"/>
</dbReference>
<dbReference type="SUPFAM" id="SSF55347">
    <property type="entry name" value="Glyceraldehyde-3-phosphate dehydrogenase-like, C-terminal domain"/>
    <property type="match status" value="1"/>
</dbReference>
<accession>A0A1B2I6E1</accession>
<dbReference type="Pfam" id="PF16653">
    <property type="entry name" value="Sacchrp_dh_C"/>
    <property type="match status" value="1"/>
</dbReference>